<sequence>MRHPLSLSSLATKAGTALSGGRRRTRFVGIDIGIDRVTVASMGWSSSPARSSGKALTLGWMSRSQFKLPMDPWDPPQSDWVETVTEVLQSQLPRCIDGHRVAAAISLPPTWVHYQTIVPSEIDATRRQCDLMFGSSLFKSAAHLNHWPVVAGCEPRLIAATSSSAAVAVAQSVASVGYEVQSILPHGAALWHASSVTAIAPSAILLLEPVGGLIALPSSLGDSSNPPSCGLCRVLPVCESDAVRSNHCDELEPWLDTVAQEYEATIRYANRVGAEIDTQSPVLIAGRLAAIAGVGRMLASMINRPVATWRYAGRIRPSDSRNADCLGDACEAIALSLAYCAVGLVSRPSGASR</sequence>
<dbReference type="RefSeq" id="WP_146535993.1">
    <property type="nucleotide sequence ID" value="NZ_SJPX01000004.1"/>
</dbReference>
<keyword evidence="2" id="KW-1185">Reference proteome</keyword>
<dbReference type="OrthoDB" id="240798at2"/>
<dbReference type="EMBL" id="SJPX01000004">
    <property type="protein sequence ID" value="TWU49797.1"/>
    <property type="molecule type" value="Genomic_DNA"/>
</dbReference>
<evidence type="ECO:0000313" key="2">
    <source>
        <dbReference type="Proteomes" id="UP000317977"/>
    </source>
</evidence>
<gene>
    <name evidence="1" type="ORF">Poly59_44220</name>
</gene>
<organism evidence="1 2">
    <name type="scientific">Rubripirellula reticaptiva</name>
    <dbReference type="NCBI Taxonomy" id="2528013"/>
    <lineage>
        <taxon>Bacteria</taxon>
        <taxon>Pseudomonadati</taxon>
        <taxon>Planctomycetota</taxon>
        <taxon>Planctomycetia</taxon>
        <taxon>Pirellulales</taxon>
        <taxon>Pirellulaceae</taxon>
        <taxon>Rubripirellula</taxon>
    </lineage>
</organism>
<name>A0A5C6EP58_9BACT</name>
<accession>A0A5C6EP58</accession>
<protein>
    <recommendedName>
        <fullName evidence="3">Competence protein A</fullName>
    </recommendedName>
</protein>
<dbReference type="AlphaFoldDB" id="A0A5C6EP58"/>
<evidence type="ECO:0008006" key="3">
    <source>
        <dbReference type="Google" id="ProtNLM"/>
    </source>
</evidence>
<proteinExistence type="predicted"/>
<reference evidence="1 2" key="1">
    <citation type="submission" date="2019-02" db="EMBL/GenBank/DDBJ databases">
        <title>Deep-cultivation of Planctomycetes and their phenomic and genomic characterization uncovers novel biology.</title>
        <authorList>
            <person name="Wiegand S."/>
            <person name="Jogler M."/>
            <person name="Boedeker C."/>
            <person name="Pinto D."/>
            <person name="Vollmers J."/>
            <person name="Rivas-Marin E."/>
            <person name="Kohn T."/>
            <person name="Peeters S.H."/>
            <person name="Heuer A."/>
            <person name="Rast P."/>
            <person name="Oberbeckmann S."/>
            <person name="Bunk B."/>
            <person name="Jeske O."/>
            <person name="Meyerdierks A."/>
            <person name="Storesund J.E."/>
            <person name="Kallscheuer N."/>
            <person name="Luecker S."/>
            <person name="Lage O.M."/>
            <person name="Pohl T."/>
            <person name="Merkel B.J."/>
            <person name="Hornburger P."/>
            <person name="Mueller R.-W."/>
            <person name="Bruemmer F."/>
            <person name="Labrenz M."/>
            <person name="Spormann A.M."/>
            <person name="Op Den Camp H."/>
            <person name="Overmann J."/>
            <person name="Amann R."/>
            <person name="Jetten M.S.M."/>
            <person name="Mascher T."/>
            <person name="Medema M.H."/>
            <person name="Devos D.P."/>
            <person name="Kaster A.-K."/>
            <person name="Ovreas L."/>
            <person name="Rohde M."/>
            <person name="Galperin M.Y."/>
            <person name="Jogler C."/>
        </authorList>
    </citation>
    <scope>NUCLEOTIDE SEQUENCE [LARGE SCALE GENOMIC DNA]</scope>
    <source>
        <strain evidence="1 2">Poly59</strain>
    </source>
</reference>
<evidence type="ECO:0000313" key="1">
    <source>
        <dbReference type="EMBL" id="TWU49797.1"/>
    </source>
</evidence>
<dbReference type="Proteomes" id="UP000317977">
    <property type="component" value="Unassembled WGS sequence"/>
</dbReference>
<comment type="caution">
    <text evidence="1">The sequence shown here is derived from an EMBL/GenBank/DDBJ whole genome shotgun (WGS) entry which is preliminary data.</text>
</comment>